<dbReference type="AlphaFoldDB" id="A0A0D0E8T1"/>
<evidence type="ECO:0000259" key="1">
    <source>
        <dbReference type="Pfam" id="PF13622"/>
    </source>
</evidence>
<evidence type="ECO:0000313" key="2">
    <source>
        <dbReference type="EMBL" id="KIK98779.1"/>
    </source>
</evidence>
<dbReference type="Proteomes" id="UP000054538">
    <property type="component" value="Unassembled WGS sequence"/>
</dbReference>
<evidence type="ECO:0000313" key="3">
    <source>
        <dbReference type="Proteomes" id="UP000054538"/>
    </source>
</evidence>
<dbReference type="InterPro" id="IPR052389">
    <property type="entry name" value="Sec_Metab_Biosynth-Assoc"/>
</dbReference>
<reference evidence="3" key="2">
    <citation type="submission" date="2015-01" db="EMBL/GenBank/DDBJ databases">
        <title>Evolutionary Origins and Diversification of the Mycorrhizal Mutualists.</title>
        <authorList>
            <consortium name="DOE Joint Genome Institute"/>
            <consortium name="Mycorrhizal Genomics Consortium"/>
            <person name="Kohler A."/>
            <person name="Kuo A."/>
            <person name="Nagy L.G."/>
            <person name="Floudas D."/>
            <person name="Copeland A."/>
            <person name="Barry K.W."/>
            <person name="Cichocki N."/>
            <person name="Veneault-Fourrey C."/>
            <person name="LaButti K."/>
            <person name="Lindquist E.A."/>
            <person name="Lipzen A."/>
            <person name="Lundell T."/>
            <person name="Morin E."/>
            <person name="Murat C."/>
            <person name="Riley R."/>
            <person name="Ohm R."/>
            <person name="Sun H."/>
            <person name="Tunlid A."/>
            <person name="Henrissat B."/>
            <person name="Grigoriev I.V."/>
            <person name="Hibbett D.S."/>
            <person name="Martin F."/>
        </authorList>
    </citation>
    <scope>NUCLEOTIDE SEQUENCE [LARGE SCALE GENOMIC DNA]</scope>
    <source>
        <strain evidence="3">Ve08.2h10</strain>
    </source>
</reference>
<protein>
    <recommendedName>
        <fullName evidence="1">Acyl-CoA thioesterase-like N-terminal HotDog domain-containing protein</fullName>
    </recommendedName>
</protein>
<dbReference type="STRING" id="930991.A0A0D0E8T1"/>
<dbReference type="PANTHER" id="PTHR38110">
    <property type="entry name" value="CHROMOSOME 23, WHOLE GENOME SHOTGUN SEQUENCE"/>
    <property type="match status" value="1"/>
</dbReference>
<dbReference type="InParanoid" id="A0A0D0E8T1"/>
<dbReference type="InterPro" id="IPR049449">
    <property type="entry name" value="TesB_ACOT8-like_N"/>
</dbReference>
<accession>A0A0D0E8T1</accession>
<proteinExistence type="predicted"/>
<dbReference type="InterPro" id="IPR042171">
    <property type="entry name" value="Acyl-CoA_hotdog"/>
</dbReference>
<sequence length="336" mass="37156">MTPLAQALQVSLLSNCNDGSSVYRCELDRSWTVGAVPQGGYSLGIIVEACIKHQVGSSRHVDPIHISAHFLRATNVGGGEVRVKALKTGKTFSNILAELAQQGNTKIIAHLIFGDLSPLQNSQVRKVLEPPSPYARRLPLHSHPSELSFDATKQYWARNMGVQMSTDISLLTHNDPDNPLRTTSKTVGGGGIQWGAWCELTHKNDEIRTSSLPFFCDTFMNLPNLLPDGEAGSSGRQGSWFPTITMIVEFKARIPSCDDYSHRTFGLYSESRFLTEPYGRHNARVEVWTAPSQIGQGEVTEGWRDKQYCIAVADQMALMLPMELNIREGNRDSAKL</sequence>
<dbReference type="OrthoDB" id="2532955at2759"/>
<dbReference type="InterPro" id="IPR029069">
    <property type="entry name" value="HotDog_dom_sf"/>
</dbReference>
<dbReference type="Pfam" id="PF13622">
    <property type="entry name" value="4HBT_3"/>
    <property type="match status" value="1"/>
</dbReference>
<dbReference type="Gene3D" id="2.40.160.210">
    <property type="entry name" value="Acyl-CoA thioesterase, double hotdog domain"/>
    <property type="match status" value="1"/>
</dbReference>
<reference evidence="2 3" key="1">
    <citation type="submission" date="2014-04" db="EMBL/GenBank/DDBJ databases">
        <authorList>
            <consortium name="DOE Joint Genome Institute"/>
            <person name="Kuo A."/>
            <person name="Kohler A."/>
            <person name="Jargeat P."/>
            <person name="Nagy L.G."/>
            <person name="Floudas D."/>
            <person name="Copeland A."/>
            <person name="Barry K.W."/>
            <person name="Cichocki N."/>
            <person name="Veneault-Fourrey C."/>
            <person name="LaButti K."/>
            <person name="Lindquist E.A."/>
            <person name="Lipzen A."/>
            <person name="Lundell T."/>
            <person name="Morin E."/>
            <person name="Murat C."/>
            <person name="Sun H."/>
            <person name="Tunlid A."/>
            <person name="Henrissat B."/>
            <person name="Grigoriev I.V."/>
            <person name="Hibbett D.S."/>
            <person name="Martin F."/>
            <person name="Nordberg H.P."/>
            <person name="Cantor M.N."/>
            <person name="Hua S.X."/>
        </authorList>
    </citation>
    <scope>NUCLEOTIDE SEQUENCE [LARGE SCALE GENOMIC DNA]</scope>
    <source>
        <strain evidence="2 3">Ve08.2h10</strain>
    </source>
</reference>
<organism evidence="2 3">
    <name type="scientific">Paxillus rubicundulus Ve08.2h10</name>
    <dbReference type="NCBI Taxonomy" id="930991"/>
    <lineage>
        <taxon>Eukaryota</taxon>
        <taxon>Fungi</taxon>
        <taxon>Dikarya</taxon>
        <taxon>Basidiomycota</taxon>
        <taxon>Agaricomycotina</taxon>
        <taxon>Agaricomycetes</taxon>
        <taxon>Agaricomycetidae</taxon>
        <taxon>Boletales</taxon>
        <taxon>Paxilineae</taxon>
        <taxon>Paxillaceae</taxon>
        <taxon>Paxillus</taxon>
    </lineage>
</organism>
<dbReference type="PANTHER" id="PTHR38110:SF1">
    <property type="entry name" value="THIOESTERASE DOMAIN-CONTAINING PROTEIN"/>
    <property type="match status" value="1"/>
</dbReference>
<gene>
    <name evidence="2" type="ORF">PAXRUDRAFT_823502</name>
</gene>
<keyword evidence="3" id="KW-1185">Reference proteome</keyword>
<dbReference type="EMBL" id="KN824881">
    <property type="protein sequence ID" value="KIK98779.1"/>
    <property type="molecule type" value="Genomic_DNA"/>
</dbReference>
<dbReference type="HOGENOM" id="CLU_071618_0_0_1"/>
<name>A0A0D0E8T1_9AGAM</name>
<feature type="domain" description="Acyl-CoA thioesterase-like N-terminal HotDog" evidence="1">
    <location>
        <begin position="28"/>
        <end position="113"/>
    </location>
</feature>
<dbReference type="SUPFAM" id="SSF54637">
    <property type="entry name" value="Thioesterase/thiol ester dehydrase-isomerase"/>
    <property type="match status" value="1"/>
</dbReference>